<dbReference type="Pfam" id="PF00694">
    <property type="entry name" value="Aconitase_C"/>
    <property type="match status" value="1"/>
</dbReference>
<dbReference type="UniPathway" id="UPA00223">
    <property type="reaction ID" value="UER00718"/>
</dbReference>
<keyword evidence="20" id="KW-1185">Reference proteome</keyword>
<comment type="catalytic activity">
    <reaction evidence="15 16">
        <text>citrate = D-threo-isocitrate</text>
        <dbReference type="Rhea" id="RHEA:10336"/>
        <dbReference type="ChEBI" id="CHEBI:15562"/>
        <dbReference type="ChEBI" id="CHEBI:16947"/>
        <dbReference type="EC" id="4.2.1.3"/>
    </reaction>
</comment>
<feature type="domain" description="Aconitase/3-isopropylmalate dehydratase large subunit alpha/beta/alpha" evidence="17">
    <location>
        <begin position="72"/>
        <end position="562"/>
    </location>
</feature>
<evidence type="ECO:0000256" key="1">
    <source>
        <dbReference type="ARBA" id="ARBA00000118"/>
    </source>
</evidence>
<evidence type="ECO:0000256" key="11">
    <source>
        <dbReference type="ARBA" id="ARBA00022884"/>
    </source>
</evidence>
<evidence type="ECO:0000256" key="16">
    <source>
        <dbReference type="RuleBase" id="RU361275"/>
    </source>
</evidence>
<dbReference type="GO" id="GO:0051539">
    <property type="term" value="F:4 iron, 4 sulfur cluster binding"/>
    <property type="evidence" value="ECO:0007669"/>
    <property type="project" value="UniProtKB-KW"/>
</dbReference>
<evidence type="ECO:0000256" key="2">
    <source>
        <dbReference type="ARBA" id="ARBA00001966"/>
    </source>
</evidence>
<dbReference type="EMBL" id="VHJK01000001">
    <property type="protein sequence ID" value="TRD11744.1"/>
    <property type="molecule type" value="Genomic_DNA"/>
</dbReference>
<keyword evidence="10" id="KW-0479">Metal-binding</keyword>
<accession>A0A547PCH8</accession>
<dbReference type="FunFam" id="3.30.499.10:FF:000002">
    <property type="entry name" value="Aconitate hydratase"/>
    <property type="match status" value="1"/>
</dbReference>
<dbReference type="GO" id="GO:0003994">
    <property type="term" value="F:aconitate hydratase activity"/>
    <property type="evidence" value="ECO:0007669"/>
    <property type="project" value="UniProtKB-EC"/>
</dbReference>
<dbReference type="NCBIfam" id="NF006757">
    <property type="entry name" value="PRK09277.1"/>
    <property type="match status" value="1"/>
</dbReference>
<evidence type="ECO:0000256" key="12">
    <source>
        <dbReference type="ARBA" id="ARBA00023004"/>
    </source>
</evidence>
<evidence type="ECO:0000256" key="5">
    <source>
        <dbReference type="ARBA" id="ARBA00005026"/>
    </source>
</evidence>
<comment type="pathway">
    <text evidence="5">Organic acid metabolism; propanoate degradation.</text>
</comment>
<reference evidence="19 20" key="1">
    <citation type="submission" date="2019-06" db="EMBL/GenBank/DDBJ databases">
        <title>Erythrobacter insulae sp. nov., isolated from a tidal flat.</title>
        <authorList>
            <person name="Yoon J.-H."/>
        </authorList>
    </citation>
    <scope>NUCLEOTIDE SEQUENCE [LARGE SCALE GENOMIC DNA]</scope>
    <source>
        <strain evidence="19 20">JBTF-M21</strain>
    </source>
</reference>
<keyword evidence="9" id="KW-0816">Tricarboxylic acid cycle</keyword>
<dbReference type="InterPro" id="IPR018136">
    <property type="entry name" value="Aconitase_4Fe-4S_BS"/>
</dbReference>
<dbReference type="EC" id="4.2.1.3" evidence="16"/>
<dbReference type="RefSeq" id="WP_142788017.1">
    <property type="nucleotide sequence ID" value="NZ_VHJK01000001.1"/>
</dbReference>
<dbReference type="GO" id="GO:0046872">
    <property type="term" value="F:metal ion binding"/>
    <property type="evidence" value="ECO:0007669"/>
    <property type="project" value="UniProtKB-KW"/>
</dbReference>
<dbReference type="Gene3D" id="6.10.190.10">
    <property type="match status" value="1"/>
</dbReference>
<dbReference type="SUPFAM" id="SSF53732">
    <property type="entry name" value="Aconitase iron-sulfur domain"/>
    <property type="match status" value="1"/>
</dbReference>
<dbReference type="CDD" id="cd01580">
    <property type="entry name" value="AcnA_IRP_Swivel"/>
    <property type="match status" value="1"/>
</dbReference>
<dbReference type="SUPFAM" id="SSF52016">
    <property type="entry name" value="LeuD/IlvD-like"/>
    <property type="match status" value="1"/>
</dbReference>
<evidence type="ECO:0000256" key="13">
    <source>
        <dbReference type="ARBA" id="ARBA00023014"/>
    </source>
</evidence>
<comment type="catalytic activity">
    <reaction evidence="1">
        <text>(2S,3R)-3-hydroxybutane-1,2,3-tricarboxylate = 2-methyl-cis-aconitate + H2O</text>
        <dbReference type="Rhea" id="RHEA:17941"/>
        <dbReference type="ChEBI" id="CHEBI:15377"/>
        <dbReference type="ChEBI" id="CHEBI:57429"/>
        <dbReference type="ChEBI" id="CHEBI:57872"/>
        <dbReference type="EC" id="4.2.1.99"/>
    </reaction>
</comment>
<evidence type="ECO:0000259" key="17">
    <source>
        <dbReference type="Pfam" id="PF00330"/>
    </source>
</evidence>
<evidence type="ECO:0000256" key="10">
    <source>
        <dbReference type="ARBA" id="ARBA00022723"/>
    </source>
</evidence>
<dbReference type="NCBIfam" id="NF009520">
    <property type="entry name" value="PRK12881.1"/>
    <property type="match status" value="1"/>
</dbReference>
<sequence>MTAIGKDTLKVRSTLSVGGTDYAYYSLAKAAEQLGDISRLPNSMKVLLENMLRFEDEGFTVGKEHAQAIVDWQKNPVTGNEIQYRPARVLLQDFTGVPCVVDLAAMRDAIKKLGGDTAKINPQVPVNLVIDHSVMVDEFGHPKAMEANMALEYERNAERYDFLKWGSKSFENFSAVPPGTGICHQVNLEHIAQGIWSSKDPNGEMVAYPDTCVGTDSHTTMINGLGVLGWGVGGIEAEAAMLGQPISMLIPEVVGFKLTGAMAEGVTATDLVLTCVQMLREVGVVGRFVEFYGPGVANLTLADRATIANMAPEYGATCGFFGIDDKTIDYMRLTGRTEENIALVEAYAKEQGMWFDPEHEPVFSNTLELDMTAVVPSLAGPKRPQDRVILPEVDELFNNDLARIYKKAAPVRTAVEGKDHDIGDGDVVIAAITSCTNTSNPDVLIAAGLVAKKANERGMKPKPWVKTSLAPGSQVVTDYLVKSGLQSDLDALGFDLVGYGCTTCIGNSGPLAPPISAAINGNDIVAASVLSGNRNFEGRVSQDVRANFLASPPLVVAYALLGTVTKDITTTPLGQDQDGNDVMLADLWPTNAEIAENRAANIDRSMFVDRYANVYDGDEHWQAITVEPSDTYQWRAGSTYVANPPYFDGMDMTPAPIEDIKGAKPLAILGDSVTTDHISPAGAIKEDSPAGEYLKGNQVPKKDFNSYGSRRGNHDVMMRGTFANIRIKNEMVPGVEGGETTYNGEQMPIYDAAMKHKADGTPLIVVGGKEYGTGSSRDWAAKGTILLGVRAVIVESFERIHRSNLVGMGVLPVQFKGGDTRETLGLTSDDTFSIKGLGELNPGQDIEIEVTRPDGTTFSFTALCRIDTANEMEYYRNGGILHYVLRKLAA</sequence>
<dbReference type="AlphaFoldDB" id="A0A547PCH8"/>
<proteinExistence type="inferred from homology"/>
<dbReference type="NCBIfam" id="TIGR01341">
    <property type="entry name" value="aconitase_1"/>
    <property type="match status" value="1"/>
</dbReference>
<dbReference type="PROSITE" id="PS00450">
    <property type="entry name" value="ACONITASE_1"/>
    <property type="match status" value="1"/>
</dbReference>
<organism evidence="19 20">
    <name type="scientific">Erythrobacter insulae</name>
    <dbReference type="NCBI Taxonomy" id="2584124"/>
    <lineage>
        <taxon>Bacteria</taxon>
        <taxon>Pseudomonadati</taxon>
        <taxon>Pseudomonadota</taxon>
        <taxon>Alphaproteobacteria</taxon>
        <taxon>Sphingomonadales</taxon>
        <taxon>Erythrobacteraceae</taxon>
        <taxon>Erythrobacter/Porphyrobacter group</taxon>
        <taxon>Erythrobacter</taxon>
    </lineage>
</organism>
<evidence type="ECO:0000256" key="7">
    <source>
        <dbReference type="ARBA" id="ARBA00011245"/>
    </source>
</evidence>
<evidence type="ECO:0000313" key="20">
    <source>
        <dbReference type="Proteomes" id="UP000316343"/>
    </source>
</evidence>
<dbReference type="GO" id="GO:0047456">
    <property type="term" value="F:2-methylisocitrate dehydratase activity"/>
    <property type="evidence" value="ECO:0007669"/>
    <property type="project" value="UniProtKB-EC"/>
</dbReference>
<dbReference type="GO" id="GO:0003723">
    <property type="term" value="F:RNA binding"/>
    <property type="evidence" value="ECO:0007669"/>
    <property type="project" value="UniProtKB-KW"/>
</dbReference>
<evidence type="ECO:0000256" key="14">
    <source>
        <dbReference type="ARBA" id="ARBA00023239"/>
    </source>
</evidence>
<evidence type="ECO:0000256" key="3">
    <source>
        <dbReference type="ARBA" id="ARBA00002737"/>
    </source>
</evidence>
<dbReference type="InterPro" id="IPR006249">
    <property type="entry name" value="Aconitase/IRP2"/>
</dbReference>
<dbReference type="InterPro" id="IPR015931">
    <property type="entry name" value="Acnase/IPM_dHydase_lsu_aba_1/3"/>
</dbReference>
<dbReference type="InterPro" id="IPR000573">
    <property type="entry name" value="AconitaseA/IPMdHydase_ssu_swvl"/>
</dbReference>
<feature type="domain" description="Aconitase A/isopropylmalate dehydratase small subunit swivel" evidence="18">
    <location>
        <begin position="692"/>
        <end position="816"/>
    </location>
</feature>
<keyword evidence="12 16" id="KW-0408">Iron</keyword>
<evidence type="ECO:0000256" key="6">
    <source>
        <dbReference type="ARBA" id="ARBA00007185"/>
    </source>
</evidence>
<evidence type="ECO:0000259" key="18">
    <source>
        <dbReference type="Pfam" id="PF00694"/>
    </source>
</evidence>
<keyword evidence="13 16" id="KW-0411">Iron-sulfur</keyword>
<dbReference type="GO" id="GO:0006099">
    <property type="term" value="P:tricarboxylic acid cycle"/>
    <property type="evidence" value="ECO:0007669"/>
    <property type="project" value="UniProtKB-UniPathway"/>
</dbReference>
<dbReference type="Pfam" id="PF00330">
    <property type="entry name" value="Aconitase"/>
    <property type="match status" value="1"/>
</dbReference>
<keyword evidence="14 16" id="KW-0456">Lyase</keyword>
<evidence type="ECO:0000256" key="15">
    <source>
        <dbReference type="ARBA" id="ARBA00023501"/>
    </source>
</evidence>
<dbReference type="FunFam" id="3.30.499.10:FF:000020">
    <property type="entry name" value="Aconitate hydratase A"/>
    <property type="match status" value="1"/>
</dbReference>
<dbReference type="PROSITE" id="PS01244">
    <property type="entry name" value="ACONITASE_2"/>
    <property type="match status" value="1"/>
</dbReference>
<dbReference type="InterPro" id="IPR044137">
    <property type="entry name" value="AcnA_IRP_Swivel"/>
</dbReference>
<comment type="function">
    <text evidence="16">Catalyzes the isomerization of citrate to isocitrate via cis-aconitate.</text>
</comment>
<comment type="pathway">
    <text evidence="4">Carbohydrate metabolism; tricarboxylic acid cycle; isocitrate from oxaloacetate: step 2/2.</text>
</comment>
<gene>
    <name evidence="19" type="primary">acnA</name>
    <name evidence="19" type="ORF">FGU71_07615</name>
</gene>
<keyword evidence="8 16" id="KW-0004">4Fe-4S</keyword>
<dbReference type="InterPro" id="IPR015928">
    <property type="entry name" value="Aconitase/3IPM_dehydase_swvl"/>
</dbReference>
<dbReference type="PANTHER" id="PTHR11670">
    <property type="entry name" value="ACONITASE/IRON-RESPONSIVE ELEMENT FAMILY MEMBER"/>
    <property type="match status" value="1"/>
</dbReference>
<dbReference type="FunFam" id="3.20.19.10:FF:000001">
    <property type="entry name" value="Aconitate hydratase"/>
    <property type="match status" value="1"/>
</dbReference>
<name>A0A547PCH8_9SPHN</name>
<dbReference type="Proteomes" id="UP000316343">
    <property type="component" value="Unassembled WGS sequence"/>
</dbReference>
<comment type="function">
    <text evidence="3">Involved in the catabolism of short chain fatty acids (SCFA) via the tricarboxylic acid (TCA)(acetyl degradation route) and probably the 2-methylcitrate cycle I (propionate degradation route). Catalyzes the reversible isomerization of citrate to isocitrate via cis-aconitate. Could catalyze the hydration of 2-methyl-cis-aconitate to yield (2R,3S)-2-methylisocitrate. The apo form of AcnA functions as a RNA-binding regulatory protein.</text>
</comment>
<dbReference type="Gene3D" id="3.30.499.10">
    <property type="entry name" value="Aconitase, domain 3"/>
    <property type="match status" value="2"/>
</dbReference>
<dbReference type="CDD" id="cd01586">
    <property type="entry name" value="AcnA_IRP"/>
    <property type="match status" value="1"/>
</dbReference>
<dbReference type="OrthoDB" id="9764318at2"/>
<keyword evidence="11" id="KW-0694">RNA-binding</keyword>
<evidence type="ECO:0000256" key="4">
    <source>
        <dbReference type="ARBA" id="ARBA00004717"/>
    </source>
</evidence>
<evidence type="ECO:0000313" key="19">
    <source>
        <dbReference type="EMBL" id="TRD11744.1"/>
    </source>
</evidence>
<dbReference type="InterPro" id="IPR001030">
    <property type="entry name" value="Acoase/IPM_deHydtase_lsu_aba"/>
</dbReference>
<dbReference type="Gene3D" id="3.20.19.10">
    <property type="entry name" value="Aconitase, domain 4"/>
    <property type="match status" value="1"/>
</dbReference>
<comment type="subunit">
    <text evidence="7">Monomer.</text>
</comment>
<comment type="similarity">
    <text evidence="6 16">Belongs to the aconitase/IPM isomerase family.</text>
</comment>
<evidence type="ECO:0000256" key="8">
    <source>
        <dbReference type="ARBA" id="ARBA00022485"/>
    </source>
</evidence>
<dbReference type="PRINTS" id="PR00415">
    <property type="entry name" value="ACONITASE"/>
</dbReference>
<evidence type="ECO:0000256" key="9">
    <source>
        <dbReference type="ARBA" id="ARBA00022532"/>
    </source>
</evidence>
<protein>
    <recommendedName>
        <fullName evidence="16">Aconitate hydratase</fullName>
        <shortName evidence="16">Aconitase</shortName>
        <ecNumber evidence="16">4.2.1.3</ecNumber>
    </recommendedName>
</protein>
<comment type="caution">
    <text evidence="19">The sequence shown here is derived from an EMBL/GenBank/DDBJ whole genome shotgun (WGS) entry which is preliminary data.</text>
</comment>
<comment type="cofactor">
    <cofactor evidence="2">
        <name>[4Fe-4S] cluster</name>
        <dbReference type="ChEBI" id="CHEBI:49883"/>
    </cofactor>
</comment>
<dbReference type="InterPro" id="IPR036008">
    <property type="entry name" value="Aconitase_4Fe-4S_dom"/>
</dbReference>